<dbReference type="PANTHER" id="PTHR19306">
    <property type="entry name" value="STRUCTURAL MAINTENANCE OF CHROMOSOMES 5,6 SMC5, SMC6"/>
    <property type="match status" value="1"/>
</dbReference>
<feature type="compositionally biased region" description="Basic and acidic residues" evidence="13">
    <location>
        <begin position="22"/>
        <end position="38"/>
    </location>
</feature>
<dbReference type="InterPro" id="IPR003395">
    <property type="entry name" value="RecF/RecN/SMC_N"/>
</dbReference>
<keyword evidence="10" id="KW-0234">DNA repair</keyword>
<feature type="region of interest" description="Disordered" evidence="13">
    <location>
        <begin position="1"/>
        <end position="46"/>
    </location>
</feature>
<dbReference type="Proteomes" id="UP000594260">
    <property type="component" value="Unplaced"/>
</dbReference>
<feature type="coiled-coil region" evidence="12">
    <location>
        <begin position="704"/>
        <end position="899"/>
    </location>
</feature>
<feature type="compositionally biased region" description="Polar residues" evidence="13">
    <location>
        <begin position="1"/>
        <end position="10"/>
    </location>
</feature>
<dbReference type="RefSeq" id="XP_022649132.1">
    <property type="nucleotide sequence ID" value="XM_022793397.1"/>
</dbReference>
<dbReference type="InParanoid" id="A0A7M7JAK2"/>
<accession>A0A7M7JAK2</accession>
<keyword evidence="11" id="KW-0539">Nucleus</keyword>
<dbReference type="GO" id="GO:0003697">
    <property type="term" value="F:single-stranded DNA binding"/>
    <property type="evidence" value="ECO:0007669"/>
    <property type="project" value="TreeGrafter"/>
</dbReference>
<dbReference type="CTD" id="79677"/>
<dbReference type="Gene3D" id="3.40.50.300">
    <property type="entry name" value="P-loop containing nucleotide triphosphate hydrolases"/>
    <property type="match status" value="2"/>
</dbReference>
<dbReference type="GO" id="GO:0000724">
    <property type="term" value="P:double-strand break repair via homologous recombination"/>
    <property type="evidence" value="ECO:0007669"/>
    <property type="project" value="TreeGrafter"/>
</dbReference>
<evidence type="ECO:0000256" key="6">
    <source>
        <dbReference type="ARBA" id="ARBA00022763"/>
    </source>
</evidence>
<dbReference type="GeneID" id="111245264"/>
<dbReference type="OrthoDB" id="10072614at2759"/>
<evidence type="ECO:0000256" key="10">
    <source>
        <dbReference type="ARBA" id="ARBA00023204"/>
    </source>
</evidence>
<sequence>MASNIDSPTASRPYGRKRHRRTGVDEKTQDSENLTEHFRRSKVPRADASLYQPNQPYLPGDHLFGVIERISLKNFMCHSHLEFAFAPRVNFIVGRNGSGKSAVLTAVMVGLGGKTTATNRGAKTASFIQNGKPSARVEITLANRGSYAYKPDEFGPSITVSRIIRRTGAQYEIRSHDRRLVSTKHEDLQTILRHLNIQVDNPIVVLNQETSRNFLQSKNAKDKYQFFMKATQLEEIKENYRQTAEDYKQATRNLESKSELLNELESQKAEYELRLKIVANIANERLKVEKLEGELLWSAVVKHEALVKEATTQVEKYEAHLVQLQKQMDTVVNDIEFAEKEVAEKTTRIEVSLAEKSELTKQTEASRRTVNQLKENFRSIETEQKKLKREIRDLQGDRVAIQNHMSNQQELGKEWHQEKARREQEIEIILDKIKKLRESEPEAQATEQAARKELARTEDMAREHRTTLSDLETQVQRLRHRISIARATLKDAVNRFGPSTAQVLRDIVDEKRFRVPPKGPIGNFVAVKDDNWVYAVERHCSSTLTGWMVDNNEDSKLLKQILLRHRVTPMTLYTRRMGRPRYNCSMPDSRNSSSRCMVSVVDIKDNDVFNLLIDINRIHNVLLYDQLNVALADMKNQVTVPKNCTLAVDVEYNRVFPTPKYRYFANDRPLQVKYLSRTADDILPQLERELEPLIRQEAIAKQDLQIAQRAQANAEKTVREAKSVFRDITRSLAKYEEEVRQLRDFEEPVSVTNAPLENEIKRIDKEIAAKEAQFFPIQERIKEAIDAIRPANNTLKEKELMIQEINDRTQRLRKEVERLQQRIKEHRVELRNFSSRKGGLEDTLEQLREEQAVKQRELDEAAQKAVEKCSERIDTRRREGELRIELKTLKQQIAHMESEQPDPVETKENYDRCVEKYNCLSEELNLINTYMLELSRLTQKRLNLYKTVRDLYCFLINTLFNSLMMYEKFYAELLFNHEAQTLEIHVPVLAGNNSNASRDVRGLSGGERSYSTVCFICSLWVNTASTPFRMLDEFDIFMDMSKRRKSLQMLLQVCQLQPGCQFIFLTPLEMPQLDALKENIVRIQMMPEPRRNNLSMASTSSMDQMI</sequence>
<dbReference type="GO" id="GO:0003684">
    <property type="term" value="F:damaged DNA binding"/>
    <property type="evidence" value="ECO:0007669"/>
    <property type="project" value="TreeGrafter"/>
</dbReference>
<dbReference type="InterPro" id="IPR036277">
    <property type="entry name" value="SMC_hinge_sf"/>
</dbReference>
<dbReference type="EnsemblMetazoa" id="XM_022793397">
    <property type="protein sequence ID" value="XP_022649132"/>
    <property type="gene ID" value="LOC111245264"/>
</dbReference>
<dbReference type="GO" id="GO:0051276">
    <property type="term" value="P:chromosome organization"/>
    <property type="evidence" value="ECO:0007669"/>
    <property type="project" value="InterPro"/>
</dbReference>
<evidence type="ECO:0000313" key="15">
    <source>
        <dbReference type="EnsemblMetazoa" id="XP_022649132"/>
    </source>
</evidence>
<evidence type="ECO:0000256" key="9">
    <source>
        <dbReference type="ARBA" id="ARBA00023172"/>
    </source>
</evidence>
<reference evidence="15" key="1">
    <citation type="submission" date="2021-01" db="UniProtKB">
        <authorList>
            <consortium name="EnsemblMetazoa"/>
        </authorList>
    </citation>
    <scope>IDENTIFICATION</scope>
</reference>
<dbReference type="GO" id="GO:0005634">
    <property type="term" value="C:nucleus"/>
    <property type="evidence" value="ECO:0007669"/>
    <property type="project" value="UniProtKB-SubCell"/>
</dbReference>
<feature type="domain" description="RecF/RecN/SMC N-terminal" evidence="14">
    <location>
        <begin position="67"/>
        <end position="1082"/>
    </location>
</feature>
<dbReference type="Pfam" id="PF02463">
    <property type="entry name" value="SMC_N"/>
    <property type="match status" value="1"/>
</dbReference>
<evidence type="ECO:0000256" key="2">
    <source>
        <dbReference type="ARBA" id="ARBA00004286"/>
    </source>
</evidence>
<dbReference type="GO" id="GO:0030915">
    <property type="term" value="C:Smc5-Smc6 complex"/>
    <property type="evidence" value="ECO:0007669"/>
    <property type="project" value="TreeGrafter"/>
</dbReference>
<keyword evidence="16" id="KW-1185">Reference proteome</keyword>
<dbReference type="GO" id="GO:0035861">
    <property type="term" value="C:site of double-strand break"/>
    <property type="evidence" value="ECO:0007669"/>
    <property type="project" value="TreeGrafter"/>
</dbReference>
<keyword evidence="9" id="KW-0233">DNA recombination</keyword>
<dbReference type="SUPFAM" id="SSF52540">
    <property type="entry name" value="P-loop containing nucleoside triphosphate hydrolases"/>
    <property type="match status" value="2"/>
</dbReference>
<evidence type="ECO:0000259" key="14">
    <source>
        <dbReference type="Pfam" id="PF02463"/>
    </source>
</evidence>
<keyword evidence="7" id="KW-0067">ATP-binding</keyword>
<organism evidence="15 16">
    <name type="scientific">Varroa destructor</name>
    <name type="common">Honeybee mite</name>
    <dbReference type="NCBI Taxonomy" id="109461"/>
    <lineage>
        <taxon>Eukaryota</taxon>
        <taxon>Metazoa</taxon>
        <taxon>Ecdysozoa</taxon>
        <taxon>Arthropoda</taxon>
        <taxon>Chelicerata</taxon>
        <taxon>Arachnida</taxon>
        <taxon>Acari</taxon>
        <taxon>Parasitiformes</taxon>
        <taxon>Mesostigmata</taxon>
        <taxon>Gamasina</taxon>
        <taxon>Dermanyssoidea</taxon>
        <taxon>Varroidae</taxon>
        <taxon>Varroa</taxon>
    </lineage>
</organism>
<keyword evidence="8 12" id="KW-0175">Coiled coil</keyword>
<evidence type="ECO:0000313" key="16">
    <source>
        <dbReference type="Proteomes" id="UP000594260"/>
    </source>
</evidence>
<evidence type="ECO:0000256" key="13">
    <source>
        <dbReference type="SAM" id="MobiDB-lite"/>
    </source>
</evidence>
<keyword evidence="5" id="KW-0547">Nucleotide-binding</keyword>
<dbReference type="AlphaFoldDB" id="A0A7M7JAK2"/>
<dbReference type="SUPFAM" id="SSF75553">
    <property type="entry name" value="Smc hinge domain"/>
    <property type="match status" value="1"/>
</dbReference>
<evidence type="ECO:0000256" key="12">
    <source>
        <dbReference type="SAM" id="Coils"/>
    </source>
</evidence>
<name>A0A7M7JAK2_VARDE</name>
<feature type="coiled-coil region" evidence="12">
    <location>
        <begin position="230"/>
        <end position="495"/>
    </location>
</feature>
<keyword evidence="6" id="KW-0227">DNA damage</keyword>
<comment type="subcellular location">
    <subcellularLocation>
        <location evidence="2">Chromosome</location>
    </subcellularLocation>
    <subcellularLocation>
        <location evidence="1">Nucleus</location>
    </subcellularLocation>
</comment>
<evidence type="ECO:0000256" key="7">
    <source>
        <dbReference type="ARBA" id="ARBA00022840"/>
    </source>
</evidence>
<evidence type="ECO:0000256" key="3">
    <source>
        <dbReference type="ARBA" id="ARBA00006793"/>
    </source>
</evidence>
<evidence type="ECO:0000256" key="4">
    <source>
        <dbReference type="ARBA" id="ARBA00022454"/>
    </source>
</evidence>
<protein>
    <recommendedName>
        <fullName evidence="14">RecF/RecN/SMC N-terminal domain-containing protein</fullName>
    </recommendedName>
</protein>
<keyword evidence="4" id="KW-0158">Chromosome</keyword>
<dbReference type="KEGG" id="vde:111245264"/>
<evidence type="ECO:0000256" key="8">
    <source>
        <dbReference type="ARBA" id="ARBA00023054"/>
    </source>
</evidence>
<evidence type="ECO:0000256" key="11">
    <source>
        <dbReference type="ARBA" id="ARBA00023242"/>
    </source>
</evidence>
<evidence type="ECO:0000256" key="1">
    <source>
        <dbReference type="ARBA" id="ARBA00004123"/>
    </source>
</evidence>
<dbReference type="GO" id="GO:0005524">
    <property type="term" value="F:ATP binding"/>
    <property type="evidence" value="ECO:0007669"/>
    <property type="project" value="UniProtKB-KW"/>
</dbReference>
<comment type="similarity">
    <text evidence="3">Belongs to the SMC family. SMC6 subfamily.</text>
</comment>
<dbReference type="PANTHER" id="PTHR19306:SF6">
    <property type="entry name" value="STRUCTURAL MAINTENANCE OF CHROMOSOMES PROTEIN 6"/>
    <property type="match status" value="1"/>
</dbReference>
<proteinExistence type="inferred from homology"/>
<evidence type="ECO:0000256" key="5">
    <source>
        <dbReference type="ARBA" id="ARBA00022741"/>
    </source>
</evidence>
<dbReference type="OMA" id="MCHDHFY"/>
<dbReference type="InterPro" id="IPR027417">
    <property type="entry name" value="P-loop_NTPase"/>
</dbReference>
<dbReference type="FunCoup" id="A0A7M7JAK2">
    <property type="interactions" value="1313"/>
</dbReference>